<dbReference type="PANTHER" id="PTHR27002">
    <property type="entry name" value="RECEPTOR-LIKE SERINE/THREONINE-PROTEIN KINASE SD1-8"/>
    <property type="match status" value="1"/>
</dbReference>
<protein>
    <submittedName>
        <fullName evidence="7">Uncharacterized protein</fullName>
    </submittedName>
</protein>
<keyword evidence="2" id="KW-0808">Transferase</keyword>
<feature type="transmembrane region" description="Helical" evidence="6">
    <location>
        <begin position="20"/>
        <end position="40"/>
    </location>
</feature>
<keyword evidence="6" id="KW-0472">Membrane</keyword>
<keyword evidence="4" id="KW-0418">Kinase</keyword>
<accession>A0AAN9SZ61</accession>
<dbReference type="GO" id="GO:0005886">
    <property type="term" value="C:plasma membrane"/>
    <property type="evidence" value="ECO:0007669"/>
    <property type="project" value="TreeGrafter"/>
</dbReference>
<evidence type="ECO:0000313" key="8">
    <source>
        <dbReference type="Proteomes" id="UP001386955"/>
    </source>
</evidence>
<dbReference type="GO" id="GO:0005524">
    <property type="term" value="F:ATP binding"/>
    <property type="evidence" value="ECO:0007669"/>
    <property type="project" value="UniProtKB-KW"/>
</dbReference>
<keyword evidence="8" id="KW-1185">Reference proteome</keyword>
<evidence type="ECO:0000256" key="2">
    <source>
        <dbReference type="ARBA" id="ARBA00022679"/>
    </source>
</evidence>
<dbReference type="EMBL" id="JAYMYS010000003">
    <property type="protein sequence ID" value="KAK7401878.1"/>
    <property type="molecule type" value="Genomic_DNA"/>
</dbReference>
<evidence type="ECO:0000256" key="5">
    <source>
        <dbReference type="ARBA" id="ARBA00022840"/>
    </source>
</evidence>
<reference evidence="7 8" key="1">
    <citation type="submission" date="2024-01" db="EMBL/GenBank/DDBJ databases">
        <title>The genomes of 5 underutilized Papilionoideae crops provide insights into root nodulation and disease resistanc.</title>
        <authorList>
            <person name="Jiang F."/>
        </authorList>
    </citation>
    <scope>NUCLEOTIDE SEQUENCE [LARGE SCALE GENOMIC DNA]</scope>
    <source>
        <strain evidence="7">DUOXIRENSHENG_FW03</strain>
        <tissue evidence="7">Leaves</tissue>
    </source>
</reference>
<evidence type="ECO:0000256" key="1">
    <source>
        <dbReference type="ARBA" id="ARBA00022527"/>
    </source>
</evidence>
<dbReference type="Proteomes" id="UP001386955">
    <property type="component" value="Unassembled WGS sequence"/>
</dbReference>
<dbReference type="AlphaFoldDB" id="A0AAN9SZ61"/>
<evidence type="ECO:0000256" key="3">
    <source>
        <dbReference type="ARBA" id="ARBA00022741"/>
    </source>
</evidence>
<keyword evidence="6" id="KW-1133">Transmembrane helix</keyword>
<gene>
    <name evidence="7" type="ORF">VNO78_13712</name>
</gene>
<dbReference type="PANTHER" id="PTHR27002:SF900">
    <property type="entry name" value="S-LOCUS LECTIN KINASE FAMILY PROTEIN"/>
    <property type="match status" value="1"/>
</dbReference>
<keyword evidence="1" id="KW-0723">Serine/threonine-protein kinase</keyword>
<keyword evidence="3" id="KW-0547">Nucleotide-binding</keyword>
<name>A0AAN9SZ61_PSOTE</name>
<proteinExistence type="predicted"/>
<dbReference type="GO" id="GO:0004674">
    <property type="term" value="F:protein serine/threonine kinase activity"/>
    <property type="evidence" value="ECO:0007669"/>
    <property type="project" value="UniProtKB-KW"/>
</dbReference>
<sequence length="128" mass="14120">MPASEIGPEEDNRGHERKIVGIIIGSTVAIISGIISWKLWEQGRPLKLIDECFKDTWTLSEVQRCIHISLLCAQQHPRDRPSMPTVVLMLGSEVHMSPKFPTFFIGEPSEGISSSCTKIEISVTSAGC</sequence>
<organism evidence="7 8">
    <name type="scientific">Psophocarpus tetragonolobus</name>
    <name type="common">Winged bean</name>
    <name type="synonym">Dolichos tetragonolobus</name>
    <dbReference type="NCBI Taxonomy" id="3891"/>
    <lineage>
        <taxon>Eukaryota</taxon>
        <taxon>Viridiplantae</taxon>
        <taxon>Streptophyta</taxon>
        <taxon>Embryophyta</taxon>
        <taxon>Tracheophyta</taxon>
        <taxon>Spermatophyta</taxon>
        <taxon>Magnoliopsida</taxon>
        <taxon>eudicotyledons</taxon>
        <taxon>Gunneridae</taxon>
        <taxon>Pentapetalae</taxon>
        <taxon>rosids</taxon>
        <taxon>fabids</taxon>
        <taxon>Fabales</taxon>
        <taxon>Fabaceae</taxon>
        <taxon>Papilionoideae</taxon>
        <taxon>50 kb inversion clade</taxon>
        <taxon>NPAAA clade</taxon>
        <taxon>indigoferoid/millettioid clade</taxon>
        <taxon>Phaseoleae</taxon>
        <taxon>Psophocarpus</taxon>
    </lineage>
</organism>
<evidence type="ECO:0000256" key="4">
    <source>
        <dbReference type="ARBA" id="ARBA00022777"/>
    </source>
</evidence>
<keyword evidence="5" id="KW-0067">ATP-binding</keyword>
<evidence type="ECO:0000256" key="6">
    <source>
        <dbReference type="SAM" id="Phobius"/>
    </source>
</evidence>
<keyword evidence="6" id="KW-0812">Transmembrane</keyword>
<evidence type="ECO:0000313" key="7">
    <source>
        <dbReference type="EMBL" id="KAK7401878.1"/>
    </source>
</evidence>
<comment type="caution">
    <text evidence="7">The sequence shown here is derived from an EMBL/GenBank/DDBJ whole genome shotgun (WGS) entry which is preliminary data.</text>
</comment>
<dbReference type="Gene3D" id="1.10.510.10">
    <property type="entry name" value="Transferase(Phosphotransferase) domain 1"/>
    <property type="match status" value="1"/>
</dbReference>